<accession>A0A7N0U8I0</accession>
<dbReference type="InterPro" id="IPR032308">
    <property type="entry name" value="TDBD"/>
</dbReference>
<keyword evidence="8" id="KW-1185">Reference proteome</keyword>
<dbReference type="Proteomes" id="UP000594263">
    <property type="component" value="Unplaced"/>
</dbReference>
<dbReference type="GO" id="GO:0045892">
    <property type="term" value="P:negative regulation of DNA-templated transcription"/>
    <property type="evidence" value="ECO:0007669"/>
    <property type="project" value="TreeGrafter"/>
</dbReference>
<feature type="compositionally biased region" description="Polar residues" evidence="5">
    <location>
        <begin position="259"/>
        <end position="268"/>
    </location>
</feature>
<evidence type="ECO:0000313" key="8">
    <source>
        <dbReference type="Proteomes" id="UP000594263"/>
    </source>
</evidence>
<dbReference type="PANTHER" id="PTHR31413">
    <property type="entry name" value="AFP HOMOLOG 2"/>
    <property type="match status" value="1"/>
</dbReference>
<feature type="domain" description="Tify" evidence="6">
    <location>
        <begin position="398"/>
        <end position="433"/>
    </location>
</feature>
<dbReference type="GO" id="GO:0007165">
    <property type="term" value="P:signal transduction"/>
    <property type="evidence" value="ECO:0007669"/>
    <property type="project" value="InterPro"/>
</dbReference>
<evidence type="ECO:0000259" key="6">
    <source>
        <dbReference type="Pfam" id="PF16135"/>
    </source>
</evidence>
<evidence type="ECO:0000256" key="1">
    <source>
        <dbReference type="ARBA" id="ARBA00004123"/>
    </source>
</evidence>
<dbReference type="OMA" id="EKGMAMN"/>
<dbReference type="PANTHER" id="PTHR31413:SF15">
    <property type="entry name" value="NINJA-FAMILY PROTEIN"/>
    <property type="match status" value="1"/>
</dbReference>
<evidence type="ECO:0000256" key="5">
    <source>
        <dbReference type="SAM" id="MobiDB-lite"/>
    </source>
</evidence>
<dbReference type="InterPro" id="IPR031307">
    <property type="entry name" value="Ninja_fam"/>
</dbReference>
<proteinExistence type="inferred from homology"/>
<dbReference type="Gramene" id="Kaladp0058s0260.1.v1.1">
    <property type="protein sequence ID" value="Kaladp0058s0260.1.v1.1"/>
    <property type="gene ID" value="Kaladp0058s0260.v1.1"/>
</dbReference>
<protein>
    <recommendedName>
        <fullName evidence="4">Ninja-family protein</fullName>
    </recommendedName>
    <alternativeName>
        <fullName evidence="4">ABI-binding protein</fullName>
    </alternativeName>
</protein>
<dbReference type="GO" id="GO:0005634">
    <property type="term" value="C:nucleus"/>
    <property type="evidence" value="ECO:0007669"/>
    <property type="project" value="UniProtKB-SubCell"/>
</dbReference>
<feature type="compositionally biased region" description="Polar residues" evidence="5">
    <location>
        <begin position="358"/>
        <end position="378"/>
    </location>
</feature>
<reference evidence="7" key="1">
    <citation type="submission" date="2021-01" db="UniProtKB">
        <authorList>
            <consortium name="EnsemblPlants"/>
        </authorList>
    </citation>
    <scope>IDENTIFICATION</scope>
</reference>
<comment type="subcellular location">
    <subcellularLocation>
        <location evidence="1 4">Nucleus</location>
    </subcellularLocation>
</comment>
<feature type="region of interest" description="Disordered" evidence="5">
    <location>
        <begin position="234"/>
        <end position="380"/>
    </location>
</feature>
<evidence type="ECO:0000313" key="7">
    <source>
        <dbReference type="EnsemblPlants" id="Kaladp0058s0260.1.v1.1"/>
    </source>
</evidence>
<feature type="compositionally biased region" description="Polar residues" evidence="5">
    <location>
        <begin position="280"/>
        <end position="291"/>
    </location>
</feature>
<feature type="compositionally biased region" description="Low complexity" evidence="5">
    <location>
        <begin position="237"/>
        <end position="253"/>
    </location>
</feature>
<dbReference type="AlphaFoldDB" id="A0A7N0U8I0"/>
<feature type="compositionally biased region" description="Low complexity" evidence="5">
    <location>
        <begin position="295"/>
        <end position="306"/>
    </location>
</feature>
<dbReference type="Pfam" id="PF16135">
    <property type="entry name" value="TDBD"/>
    <property type="match status" value="1"/>
</dbReference>
<evidence type="ECO:0000256" key="2">
    <source>
        <dbReference type="ARBA" id="ARBA00006081"/>
    </source>
</evidence>
<organism evidence="7 8">
    <name type="scientific">Kalanchoe fedtschenkoi</name>
    <name type="common">Lavender scallops</name>
    <name type="synonym">South American air plant</name>
    <dbReference type="NCBI Taxonomy" id="63787"/>
    <lineage>
        <taxon>Eukaryota</taxon>
        <taxon>Viridiplantae</taxon>
        <taxon>Streptophyta</taxon>
        <taxon>Embryophyta</taxon>
        <taxon>Tracheophyta</taxon>
        <taxon>Spermatophyta</taxon>
        <taxon>Magnoliopsida</taxon>
        <taxon>eudicotyledons</taxon>
        <taxon>Gunneridae</taxon>
        <taxon>Pentapetalae</taxon>
        <taxon>Saxifragales</taxon>
        <taxon>Crassulaceae</taxon>
        <taxon>Kalanchoe</taxon>
    </lineage>
</organism>
<sequence>MEFGGEEEIELSLGLAIGGSCKKPVRVEKRVAEAPASGDGEADSVRRREMQALRRREARRKREEKKQMKRVVSTGRKCSANQLVDNGGRAVVDGENIGVSDEDERALKRERIEYGLQPQTAKSDAVEGDGQSSSELAAPAFAFPIYAYPSFQYVPFANGFAFPCVAPPYRPEADAPNKSTAAQTMSFRPFLGGNKSSDVYLDGGAATVNGRSEEGNAKALSNGSVGFCSSAISENRSVSSPQDGSSSDSGSHWSRPKSGKTQLHSSSGIDVPGSSKPKAFSTNPSTTTNVDNGRAPPASTTQPTPTKVTQEDTAVVEPKPANIPISRTSSLPQPKTPVTKDSKVDSIGPGKPPRPQPVRSQETSSPLSQMPCVSTTGNGPDGKTITGFLYKYSKTAEVSIVCVCHGESFSPAEFVSHAGGVDIAHPLRHITVVSSAF</sequence>
<evidence type="ECO:0000256" key="3">
    <source>
        <dbReference type="ARBA" id="ARBA00023242"/>
    </source>
</evidence>
<comment type="similarity">
    <text evidence="2 4">Belongs to the Ninja family.</text>
</comment>
<name>A0A7N0U8I0_KALFE</name>
<keyword evidence="3 4" id="KW-0539">Nucleus</keyword>
<comment type="function">
    <text evidence="4">Acts as a negative regulator of abscisic acid (ABA) response.</text>
</comment>
<evidence type="ECO:0000256" key="4">
    <source>
        <dbReference type="RuleBase" id="RU369029"/>
    </source>
</evidence>
<dbReference type="EnsemblPlants" id="Kaladp0058s0260.1.v1.1">
    <property type="protein sequence ID" value="Kaladp0058s0260.1.v1.1"/>
    <property type="gene ID" value="Kaladp0058s0260.v1.1"/>
</dbReference>